<dbReference type="Proteomes" id="UP001056120">
    <property type="component" value="Linkage Group LG22"/>
</dbReference>
<dbReference type="EMBL" id="CM042039">
    <property type="protein sequence ID" value="KAI3725571.1"/>
    <property type="molecule type" value="Genomic_DNA"/>
</dbReference>
<reference evidence="2" key="1">
    <citation type="journal article" date="2022" name="Mol. Ecol. Resour.">
        <title>The genomes of chicory, endive, great burdock and yacon provide insights into Asteraceae palaeo-polyploidization history and plant inulin production.</title>
        <authorList>
            <person name="Fan W."/>
            <person name="Wang S."/>
            <person name="Wang H."/>
            <person name="Wang A."/>
            <person name="Jiang F."/>
            <person name="Liu H."/>
            <person name="Zhao H."/>
            <person name="Xu D."/>
            <person name="Zhang Y."/>
        </authorList>
    </citation>
    <scope>NUCLEOTIDE SEQUENCE [LARGE SCALE GENOMIC DNA]</scope>
    <source>
        <strain evidence="2">cv. Yunnan</strain>
    </source>
</reference>
<accession>A0ACB9BU56</accession>
<reference evidence="1 2" key="2">
    <citation type="journal article" date="2022" name="Mol. Ecol. Resour.">
        <title>The genomes of chicory, endive, great burdock and yacon provide insights into Asteraceae paleo-polyploidization history and plant inulin production.</title>
        <authorList>
            <person name="Fan W."/>
            <person name="Wang S."/>
            <person name="Wang H."/>
            <person name="Wang A."/>
            <person name="Jiang F."/>
            <person name="Liu H."/>
            <person name="Zhao H."/>
            <person name="Xu D."/>
            <person name="Zhang Y."/>
        </authorList>
    </citation>
    <scope>NUCLEOTIDE SEQUENCE [LARGE SCALE GENOMIC DNA]</scope>
    <source>
        <strain evidence="2">cv. Yunnan</strain>
        <tissue evidence="1">Leaves</tissue>
    </source>
</reference>
<proteinExistence type="predicted"/>
<protein>
    <submittedName>
        <fullName evidence="1">Uncharacterized protein</fullName>
    </submittedName>
</protein>
<evidence type="ECO:0000313" key="1">
    <source>
        <dbReference type="EMBL" id="KAI3725571.1"/>
    </source>
</evidence>
<keyword evidence="2" id="KW-1185">Reference proteome</keyword>
<name>A0ACB9BU56_9ASTR</name>
<gene>
    <name evidence="1" type="ORF">L1987_65361</name>
</gene>
<sequence>MESSSSKAPASTSSSDYILKFPSPSIRLKKPSIDPPSVVEAIEAGTRFSNVTSSSLSENENLNEDTSVMLSKHLLLMLLLDNVDADVDVDIEDSSTMNEEFPDQNQINLEQGIRLDVVPAQRINKEHPLKNIIGQVHHGVQTRSESHEANICLFSCFLSQVEPKKIDEALKHSFWIEAIQEEFLQFKRQDVWKLVDLPPGQTSIGTRWVFRNKQDERGIVVKNKARRVTQGYTQEEGIDCDEVFAPVARLEAIRIFLAYAASKNFMVYQMDVKSAFLYGKISEEVYVKQPPGFVDLAHPNKVFKLDKALYGLHQAPRAWYETLSGYLLSNNFRRGAIDQTFILERFKMADCTAARISMQVHHQLTPDKDGQDTDQHQYRAMIGSLMYLTASRPDIMFAACLCARFQAAPKNTHLQAVKRIFRYLKGAPRLGL</sequence>
<comment type="caution">
    <text evidence="1">The sequence shown here is derived from an EMBL/GenBank/DDBJ whole genome shotgun (WGS) entry which is preliminary data.</text>
</comment>
<organism evidence="1 2">
    <name type="scientific">Smallanthus sonchifolius</name>
    <dbReference type="NCBI Taxonomy" id="185202"/>
    <lineage>
        <taxon>Eukaryota</taxon>
        <taxon>Viridiplantae</taxon>
        <taxon>Streptophyta</taxon>
        <taxon>Embryophyta</taxon>
        <taxon>Tracheophyta</taxon>
        <taxon>Spermatophyta</taxon>
        <taxon>Magnoliopsida</taxon>
        <taxon>eudicotyledons</taxon>
        <taxon>Gunneridae</taxon>
        <taxon>Pentapetalae</taxon>
        <taxon>asterids</taxon>
        <taxon>campanulids</taxon>
        <taxon>Asterales</taxon>
        <taxon>Asteraceae</taxon>
        <taxon>Asteroideae</taxon>
        <taxon>Heliantheae alliance</taxon>
        <taxon>Millerieae</taxon>
        <taxon>Smallanthus</taxon>
    </lineage>
</organism>
<evidence type="ECO:0000313" key="2">
    <source>
        <dbReference type="Proteomes" id="UP001056120"/>
    </source>
</evidence>